<dbReference type="RefSeq" id="WP_013573302.1">
    <property type="nucleotide sequence ID" value="NC_015060.1"/>
</dbReference>
<dbReference type="GO" id="GO:0000725">
    <property type="term" value="P:recombinational repair"/>
    <property type="evidence" value="ECO:0007669"/>
    <property type="project" value="TreeGrafter"/>
</dbReference>
<keyword evidence="4 6" id="KW-0067">ATP-binding</keyword>
<evidence type="ECO:0000256" key="4">
    <source>
        <dbReference type="ARBA" id="ARBA00022840"/>
    </source>
</evidence>
<dbReference type="InterPro" id="IPR000212">
    <property type="entry name" value="DNA_helicase_UvrD/REP"/>
</dbReference>
<evidence type="ECO:0000256" key="2">
    <source>
        <dbReference type="ARBA" id="ARBA00022801"/>
    </source>
</evidence>
<protein>
    <recommendedName>
        <fullName evidence="5">DNA 3'-5' helicase II</fullName>
    </recommendedName>
</protein>
<dbReference type="GO" id="GO:0003677">
    <property type="term" value="F:DNA binding"/>
    <property type="evidence" value="ECO:0007669"/>
    <property type="project" value="InterPro"/>
</dbReference>
<dbReference type="SUPFAM" id="SSF52540">
    <property type="entry name" value="P-loop containing nucleoside triphosphate hydrolases"/>
    <property type="match status" value="1"/>
</dbReference>
<reference evidence="9" key="1">
    <citation type="submission" date="2011-01" db="EMBL/GenBank/DDBJ databases">
        <title>Complete sequence of plasmid5 of Acidobacterium sp. MP5ACTX9.</title>
        <authorList>
            <consortium name="US DOE Joint Genome Institute"/>
            <person name="Lucas S."/>
            <person name="Copeland A."/>
            <person name="Lapidus A."/>
            <person name="Cheng J.-F."/>
            <person name="Goodwin L."/>
            <person name="Pitluck S."/>
            <person name="Teshima H."/>
            <person name="Detter J.C."/>
            <person name="Han C."/>
            <person name="Tapia R."/>
            <person name="Land M."/>
            <person name="Hauser L."/>
            <person name="Kyrpides N."/>
            <person name="Ivanova N."/>
            <person name="Ovchinnikova G."/>
            <person name="Pagani I."/>
            <person name="Rawat S.R."/>
            <person name="Mannisto M."/>
            <person name="Haggblom M.M."/>
            <person name="Woyke T."/>
        </authorList>
    </citation>
    <scope>NUCLEOTIDE SEQUENCE [LARGE SCALE GENOMIC DNA]</scope>
    <source>
        <strain evidence="9">MP5ACTX9</strain>
        <plasmid evidence="9">Plasmid pACIX905</plasmid>
    </source>
</reference>
<dbReference type="GO" id="GO:0043138">
    <property type="term" value="F:3'-5' DNA helicase activity"/>
    <property type="evidence" value="ECO:0007669"/>
    <property type="project" value="TreeGrafter"/>
</dbReference>
<evidence type="ECO:0000313" key="9">
    <source>
        <dbReference type="Proteomes" id="UP000000343"/>
    </source>
</evidence>
<gene>
    <name evidence="8" type="ordered locus">AciX9_4653</name>
</gene>
<evidence type="ECO:0000256" key="3">
    <source>
        <dbReference type="ARBA" id="ARBA00022806"/>
    </source>
</evidence>
<evidence type="ECO:0000256" key="1">
    <source>
        <dbReference type="ARBA" id="ARBA00022741"/>
    </source>
</evidence>
<dbReference type="KEGG" id="acm:AciX9_4653"/>
<accession>E8X7Z9</accession>
<keyword evidence="9" id="KW-1185">Reference proteome</keyword>
<dbReference type="HOGENOM" id="CLU_004585_5_10_0"/>
<evidence type="ECO:0000256" key="5">
    <source>
        <dbReference type="ARBA" id="ARBA00034923"/>
    </source>
</evidence>
<feature type="domain" description="UvrD-like helicase ATP-binding" evidence="7">
    <location>
        <begin position="2"/>
        <end position="278"/>
    </location>
</feature>
<geneLocation type="plasmid" evidence="8 9">
    <name>pACIX905</name>
</geneLocation>
<dbReference type="Gene3D" id="3.40.50.300">
    <property type="entry name" value="P-loop containing nucleotide triphosphate hydrolases"/>
    <property type="match status" value="1"/>
</dbReference>
<evidence type="ECO:0000256" key="6">
    <source>
        <dbReference type="PROSITE-ProRule" id="PRU00560"/>
    </source>
</evidence>
<dbReference type="PROSITE" id="PS51198">
    <property type="entry name" value="UVRD_HELICASE_ATP_BIND"/>
    <property type="match status" value="1"/>
</dbReference>
<dbReference type="PANTHER" id="PTHR11070:SF2">
    <property type="entry name" value="ATP-DEPENDENT DNA HELICASE SRS2"/>
    <property type="match status" value="1"/>
</dbReference>
<dbReference type="AlphaFoldDB" id="E8X7Z9"/>
<sequence length="574" mass="64134">MNEPSLEQKAIILEKLRPLCVIACAGSGKTFTAVRRMDTICSFLPQRRDNVALLSFSNVAVDLFGKTYRDDIVTMKRTRSSQVCIETFDGFLTSKILRPHANRVMKCASLPFLLSGTESFLSNPRYQFRPKGQQFPIKVDTVEAFLHDGRTVFFGRYQKAQVELERALQTVEALGALGAYTHNLGRYWAYRVLREEPRILKALARKFSQIVIDEAQDVGSSHIAIVELLAEAGSQVTLIGDPNQAIYEFCGADGNYLKRYALRKGVLKKELTINRRSVPRIVAVANSLSKRDDSAFRSTPASHNGAYFVRYDKGEESQVIEAFEKAVLAAGLDLSRSAIVCRANERKKRLRNFGSEVGQGVTKQFAAAAMARDSAGDYQQAFRLTARAVVMLLKSPPDHLCSRMLDVSRYPEYRSLRRIVWGFTRQPESGLPSATLKTASEWHPALLVRVKALLQKLNKEYGFSEMPNIGMKLAKKQLPDLPMVQTNQQKIIVDARLRVETVHGVKGESLDAVLYMAERAHLKALLDGTGSETGRIGYVAVTRARDLFWLGILTADATLHQKELVAHSFIEVSA</sequence>
<dbReference type="Pfam" id="PF00580">
    <property type="entry name" value="UvrD-helicase"/>
    <property type="match status" value="2"/>
</dbReference>
<dbReference type="EMBL" id="CP002485">
    <property type="protein sequence ID" value="ADW71583.1"/>
    <property type="molecule type" value="Genomic_DNA"/>
</dbReference>
<evidence type="ECO:0000259" key="7">
    <source>
        <dbReference type="PROSITE" id="PS51198"/>
    </source>
</evidence>
<dbReference type="GO" id="GO:0005524">
    <property type="term" value="F:ATP binding"/>
    <property type="evidence" value="ECO:0007669"/>
    <property type="project" value="UniProtKB-UniRule"/>
</dbReference>
<dbReference type="PANTHER" id="PTHR11070">
    <property type="entry name" value="UVRD / RECB / PCRA DNA HELICASE FAMILY MEMBER"/>
    <property type="match status" value="1"/>
</dbReference>
<proteinExistence type="predicted"/>
<dbReference type="OrthoDB" id="9765670at2"/>
<evidence type="ECO:0000313" key="8">
    <source>
        <dbReference type="EMBL" id="ADW71583.1"/>
    </source>
</evidence>
<organism evidence="9">
    <name type="scientific">Granulicella tundricola (strain ATCC BAA-1859 / DSM 23138 / MP5ACTX9)</name>
    <dbReference type="NCBI Taxonomy" id="1198114"/>
    <lineage>
        <taxon>Bacteria</taxon>
        <taxon>Pseudomonadati</taxon>
        <taxon>Acidobacteriota</taxon>
        <taxon>Terriglobia</taxon>
        <taxon>Terriglobales</taxon>
        <taxon>Acidobacteriaceae</taxon>
        <taxon>Granulicella</taxon>
    </lineage>
</organism>
<name>E8X7Z9_GRATM</name>
<keyword evidence="8" id="KW-0614">Plasmid</keyword>
<dbReference type="Proteomes" id="UP000000343">
    <property type="component" value="Plasmid pACIX905"/>
</dbReference>
<feature type="binding site" evidence="6">
    <location>
        <begin position="23"/>
        <end position="30"/>
    </location>
    <ligand>
        <name>ATP</name>
        <dbReference type="ChEBI" id="CHEBI:30616"/>
    </ligand>
</feature>
<keyword evidence="3 6" id="KW-0347">Helicase</keyword>
<keyword evidence="2 6" id="KW-0378">Hydrolase</keyword>
<dbReference type="InterPro" id="IPR027417">
    <property type="entry name" value="P-loop_NTPase"/>
</dbReference>
<keyword evidence="1 6" id="KW-0547">Nucleotide-binding</keyword>
<dbReference type="GO" id="GO:0016787">
    <property type="term" value="F:hydrolase activity"/>
    <property type="evidence" value="ECO:0007669"/>
    <property type="project" value="UniProtKB-UniRule"/>
</dbReference>
<dbReference type="InterPro" id="IPR014016">
    <property type="entry name" value="UvrD-like_ATP-bd"/>
</dbReference>